<feature type="region of interest" description="Disordered" evidence="1">
    <location>
        <begin position="1"/>
        <end position="115"/>
    </location>
</feature>
<dbReference type="EMBL" id="JARVKF010000113">
    <property type="protein sequence ID" value="KAK9422426.1"/>
    <property type="molecule type" value="Genomic_DNA"/>
</dbReference>
<accession>A0ABR2V7B4</accession>
<dbReference type="Proteomes" id="UP001408356">
    <property type="component" value="Unassembled WGS sequence"/>
</dbReference>
<sequence>MPKKRHQTRYTKPPSTAPPSLSITSSQRTASVGQNERSVNDILAAMRRTGLNSSPSRNDATTNPTPSLPPAIRQILQLPETPAPRPRRAQRRDINGRRIPPGPPPPRSWLSLSQSRHAPKNSIHGHVSHIKLWSLPGAFVPQYGSLIDMTFRNLVANWEVQRDWNKFYIYSLPSRLRIALVYFLSKYHESGISAADLRLILIGPSETELAEYQLERPDPAVLNVDVHHLDLTGSAGRSISLKSLSELLFPVVIPVQYEVQDSWDAPALVPAPTALLPNLTHLSLAVDDASCEGLSWKQLLSLSNKLSGLTHLNLSGWPAPCTTPNATRTKMVSSDTGRSVSYSGTNMYSHALDDDWAEAISVLKRLSKVLYRLEYLDLTGCGDWFPALHREVDAELVIDYVDWAREWGKITTLRLCSGYHADRSTNGIAGLFHGDSLLEDSPGLDSQRNRLMRWKNEAQRVEKRIRTQRSGQGHPIIVELDSIDHAFYV</sequence>
<feature type="compositionally biased region" description="Polar residues" evidence="1">
    <location>
        <begin position="18"/>
        <end position="37"/>
    </location>
</feature>
<evidence type="ECO:0000313" key="3">
    <source>
        <dbReference type="Proteomes" id="UP001408356"/>
    </source>
</evidence>
<evidence type="ECO:0000313" key="2">
    <source>
        <dbReference type="EMBL" id="KAK9422426.1"/>
    </source>
</evidence>
<protein>
    <recommendedName>
        <fullName evidence="4">Tafazzin</fullName>
    </recommendedName>
</protein>
<gene>
    <name evidence="2" type="ORF">SUNI508_04782</name>
</gene>
<proteinExistence type="predicted"/>
<name>A0ABR2V7B4_9PEZI</name>
<comment type="caution">
    <text evidence="2">The sequence shown here is derived from an EMBL/GenBank/DDBJ whole genome shotgun (WGS) entry which is preliminary data.</text>
</comment>
<feature type="compositionally biased region" description="Polar residues" evidence="1">
    <location>
        <begin position="50"/>
        <end position="65"/>
    </location>
</feature>
<evidence type="ECO:0008006" key="4">
    <source>
        <dbReference type="Google" id="ProtNLM"/>
    </source>
</evidence>
<reference evidence="2 3" key="1">
    <citation type="journal article" date="2024" name="J. Plant Pathol.">
        <title>Sequence and assembly of the genome of Seiridium unicorne, isolate CBS 538.82, causal agent of cypress canker disease.</title>
        <authorList>
            <person name="Scali E."/>
            <person name="Rocca G.D."/>
            <person name="Danti R."/>
            <person name="Garbelotto M."/>
            <person name="Barberini S."/>
            <person name="Baroncelli R."/>
            <person name="Emiliani G."/>
        </authorList>
    </citation>
    <scope>NUCLEOTIDE SEQUENCE [LARGE SCALE GENOMIC DNA]</scope>
    <source>
        <strain evidence="2 3">BM-138-508</strain>
    </source>
</reference>
<organism evidence="2 3">
    <name type="scientific">Seiridium unicorne</name>
    <dbReference type="NCBI Taxonomy" id="138068"/>
    <lineage>
        <taxon>Eukaryota</taxon>
        <taxon>Fungi</taxon>
        <taxon>Dikarya</taxon>
        <taxon>Ascomycota</taxon>
        <taxon>Pezizomycotina</taxon>
        <taxon>Sordariomycetes</taxon>
        <taxon>Xylariomycetidae</taxon>
        <taxon>Amphisphaeriales</taxon>
        <taxon>Sporocadaceae</taxon>
        <taxon>Seiridium</taxon>
    </lineage>
</organism>
<evidence type="ECO:0000256" key="1">
    <source>
        <dbReference type="SAM" id="MobiDB-lite"/>
    </source>
</evidence>
<keyword evidence="3" id="KW-1185">Reference proteome</keyword>